<dbReference type="GO" id="GO:0046872">
    <property type="term" value="F:metal ion binding"/>
    <property type="evidence" value="ECO:0007669"/>
    <property type="project" value="InterPro"/>
</dbReference>
<sequence>MVAWAAAPAAQAQTVFACGPEWAALTRVLLPEARVHTATHAQQDPHHIEARPALIAQLRAADAAICTGAGLEGGWLPTLQQRAGNPRVQNGAPGLFWAASAVTLLDPRPGAGGNPFAGDIHEEGNPHLHADPRRLPRVARAWAQRLQQLFPEQQAAIGQRLTAWDAQWARRLQAWDARLAPHRGTPVVVQHASLGYLWDWMGWRPVADLEPQPGLSPTPGHLQRLLGELKARPPGLIVLGAHQDPRAARWLAGQLESATAGRGAAPAVRQLPATVPDPEAPDALGRWFDQLLDALLPPVAGAAR</sequence>
<accession>A0A7C9TMF1</accession>
<reference evidence="1 2" key="1">
    <citation type="submission" date="2020-02" db="EMBL/GenBank/DDBJ databases">
        <title>Ideonella bacterium strain TBM-1.</title>
        <authorList>
            <person name="Chen W.-M."/>
        </authorList>
    </citation>
    <scope>NUCLEOTIDE SEQUENCE [LARGE SCALE GENOMIC DNA]</scope>
    <source>
        <strain evidence="1 2">TBM-1</strain>
    </source>
</reference>
<dbReference type="PANTHER" id="PTHR42953">
    <property type="entry name" value="HIGH-AFFINITY ZINC UPTAKE SYSTEM PROTEIN ZNUA-RELATED"/>
    <property type="match status" value="1"/>
</dbReference>
<dbReference type="InterPro" id="IPR006127">
    <property type="entry name" value="ZnuA-like"/>
</dbReference>
<keyword evidence="2" id="KW-1185">Reference proteome</keyword>
<comment type="caution">
    <text evidence="1">The sequence shown here is derived from an EMBL/GenBank/DDBJ whole genome shotgun (WGS) entry which is preliminary data.</text>
</comment>
<proteinExistence type="predicted"/>
<name>A0A7C9TMF1_9BURK</name>
<protein>
    <submittedName>
        <fullName evidence="1">Zinc ABC transporter solute-binding protein</fullName>
    </submittedName>
</protein>
<dbReference type="Pfam" id="PF01297">
    <property type="entry name" value="ZnuA"/>
    <property type="match status" value="1"/>
</dbReference>
<dbReference type="GO" id="GO:0030001">
    <property type="term" value="P:metal ion transport"/>
    <property type="evidence" value="ECO:0007669"/>
    <property type="project" value="InterPro"/>
</dbReference>
<gene>
    <name evidence="1" type="ORF">G3A44_22580</name>
</gene>
<dbReference type="EMBL" id="JAAGOH010000057">
    <property type="protein sequence ID" value="NDY93981.1"/>
    <property type="molecule type" value="Genomic_DNA"/>
</dbReference>
<dbReference type="Proteomes" id="UP000484255">
    <property type="component" value="Unassembled WGS sequence"/>
</dbReference>
<dbReference type="Gene3D" id="3.40.50.1980">
    <property type="entry name" value="Nitrogenase molybdenum iron protein domain"/>
    <property type="match status" value="2"/>
</dbReference>
<organism evidence="1 2">
    <name type="scientific">Ideonella livida</name>
    <dbReference type="NCBI Taxonomy" id="2707176"/>
    <lineage>
        <taxon>Bacteria</taxon>
        <taxon>Pseudomonadati</taxon>
        <taxon>Pseudomonadota</taxon>
        <taxon>Betaproteobacteria</taxon>
        <taxon>Burkholderiales</taxon>
        <taxon>Sphaerotilaceae</taxon>
        <taxon>Ideonella</taxon>
    </lineage>
</organism>
<dbReference type="SUPFAM" id="SSF53807">
    <property type="entry name" value="Helical backbone' metal receptor"/>
    <property type="match status" value="1"/>
</dbReference>
<dbReference type="PANTHER" id="PTHR42953:SF2">
    <property type="entry name" value="ADHESION PROTEIN"/>
    <property type="match status" value="1"/>
</dbReference>
<evidence type="ECO:0000313" key="1">
    <source>
        <dbReference type="EMBL" id="NDY93981.1"/>
    </source>
</evidence>
<dbReference type="AlphaFoldDB" id="A0A7C9TMF1"/>
<dbReference type="InterPro" id="IPR050492">
    <property type="entry name" value="Bact_metal-bind_prot9"/>
</dbReference>
<evidence type="ECO:0000313" key="2">
    <source>
        <dbReference type="Proteomes" id="UP000484255"/>
    </source>
</evidence>